<evidence type="ECO:0000256" key="8">
    <source>
        <dbReference type="RuleBase" id="RU361229"/>
    </source>
</evidence>
<feature type="transmembrane region" description="Helical" evidence="8">
    <location>
        <begin position="77"/>
        <end position="95"/>
    </location>
</feature>
<accession>A0A9N9XAK2</accession>
<dbReference type="OrthoDB" id="434126at2759"/>
<dbReference type="InterPro" id="IPR057433">
    <property type="entry name" value="LMF1/2_C"/>
</dbReference>
<dbReference type="AlphaFoldDB" id="A0A9N9XAK2"/>
<evidence type="ECO:0000259" key="9">
    <source>
        <dbReference type="Pfam" id="PF06762"/>
    </source>
</evidence>
<feature type="transmembrane region" description="Helical" evidence="8">
    <location>
        <begin position="339"/>
        <end position="364"/>
    </location>
</feature>
<feature type="transmembrane region" description="Helical" evidence="8">
    <location>
        <begin position="223"/>
        <end position="240"/>
    </location>
</feature>
<protein>
    <recommendedName>
        <fullName evidence="8">Lipase maturation factor</fullName>
    </recommendedName>
</protein>
<dbReference type="EMBL" id="OU898278">
    <property type="protein sequence ID" value="CAG9831587.1"/>
    <property type="molecule type" value="Genomic_DNA"/>
</dbReference>
<feature type="transmembrane region" description="Helical" evidence="8">
    <location>
        <begin position="12"/>
        <end position="30"/>
    </location>
</feature>
<reference evidence="11" key="1">
    <citation type="submission" date="2022-01" db="EMBL/GenBank/DDBJ databases">
        <authorList>
            <person name="King R."/>
        </authorList>
    </citation>
    <scope>NUCLEOTIDE SEQUENCE</scope>
</reference>
<keyword evidence="6 8" id="KW-0472">Membrane</keyword>
<evidence type="ECO:0000256" key="6">
    <source>
        <dbReference type="ARBA" id="ARBA00023136"/>
    </source>
</evidence>
<feature type="transmembrane region" description="Helical" evidence="8">
    <location>
        <begin position="158"/>
        <end position="181"/>
    </location>
</feature>
<dbReference type="PANTHER" id="PTHR14463:SF5">
    <property type="entry name" value="LIPASE MATURATION FACTOR 2"/>
    <property type="match status" value="1"/>
</dbReference>
<evidence type="ECO:0000256" key="2">
    <source>
        <dbReference type="ARBA" id="ARBA00005512"/>
    </source>
</evidence>
<dbReference type="Pfam" id="PF06762">
    <property type="entry name" value="LMF1"/>
    <property type="match status" value="1"/>
</dbReference>
<feature type="transmembrane region" description="Helical" evidence="8">
    <location>
        <begin position="376"/>
        <end position="395"/>
    </location>
</feature>
<keyword evidence="7" id="KW-0325">Glycoprotein</keyword>
<dbReference type="Pfam" id="PF25179">
    <property type="entry name" value="LMF1_C"/>
    <property type="match status" value="1"/>
</dbReference>
<evidence type="ECO:0000256" key="7">
    <source>
        <dbReference type="ARBA" id="ARBA00023180"/>
    </source>
</evidence>
<organism evidence="11 12">
    <name type="scientific">Diabrotica balteata</name>
    <name type="common">Banded cucumber beetle</name>
    <dbReference type="NCBI Taxonomy" id="107213"/>
    <lineage>
        <taxon>Eukaryota</taxon>
        <taxon>Metazoa</taxon>
        <taxon>Ecdysozoa</taxon>
        <taxon>Arthropoda</taxon>
        <taxon>Hexapoda</taxon>
        <taxon>Insecta</taxon>
        <taxon>Pterygota</taxon>
        <taxon>Neoptera</taxon>
        <taxon>Endopterygota</taxon>
        <taxon>Coleoptera</taxon>
        <taxon>Polyphaga</taxon>
        <taxon>Cucujiformia</taxon>
        <taxon>Chrysomeloidea</taxon>
        <taxon>Chrysomelidae</taxon>
        <taxon>Galerucinae</taxon>
        <taxon>Diabroticina</taxon>
        <taxon>Diabroticites</taxon>
        <taxon>Diabrotica</taxon>
    </lineage>
</organism>
<feature type="transmembrane region" description="Helical" evidence="8">
    <location>
        <begin position="617"/>
        <end position="636"/>
    </location>
</feature>
<dbReference type="InterPro" id="IPR057434">
    <property type="entry name" value="LMF1/2_N"/>
</dbReference>
<keyword evidence="12" id="KW-1185">Reference proteome</keyword>
<feature type="transmembrane region" description="Helical" evidence="8">
    <location>
        <begin position="129"/>
        <end position="146"/>
    </location>
</feature>
<keyword evidence="4 8" id="KW-0256">Endoplasmic reticulum</keyword>
<feature type="transmembrane region" description="Helical" evidence="8">
    <location>
        <begin position="299"/>
        <end position="318"/>
    </location>
</feature>
<dbReference type="InterPro" id="IPR009613">
    <property type="entry name" value="LMF"/>
</dbReference>
<comment type="function">
    <text evidence="8">Involved in the maturation of specific proteins in the endoplasmic reticulum.</text>
</comment>
<evidence type="ECO:0000313" key="12">
    <source>
        <dbReference type="Proteomes" id="UP001153709"/>
    </source>
</evidence>
<feature type="transmembrane region" description="Helical" evidence="8">
    <location>
        <begin position="102"/>
        <end position="123"/>
    </location>
</feature>
<evidence type="ECO:0000313" key="11">
    <source>
        <dbReference type="EMBL" id="CAG9831587.1"/>
    </source>
</evidence>
<feature type="domain" description="Lipase maturation factor 1/2 C-terminal" evidence="10">
    <location>
        <begin position="429"/>
        <end position="568"/>
    </location>
</feature>
<name>A0A9N9XAK2_DIABA</name>
<keyword evidence="3 8" id="KW-0812">Transmembrane</keyword>
<evidence type="ECO:0000256" key="1">
    <source>
        <dbReference type="ARBA" id="ARBA00004477"/>
    </source>
</evidence>
<dbReference type="Proteomes" id="UP001153709">
    <property type="component" value="Chromosome 3"/>
</dbReference>
<feature type="domain" description="Lipase maturation factor 1/2 N-terminal" evidence="9">
    <location>
        <begin position="125"/>
        <end position="285"/>
    </location>
</feature>
<evidence type="ECO:0000256" key="5">
    <source>
        <dbReference type="ARBA" id="ARBA00022989"/>
    </source>
</evidence>
<keyword evidence="5 8" id="KW-1133">Transmembrane helix</keyword>
<dbReference type="GO" id="GO:0051604">
    <property type="term" value="P:protein maturation"/>
    <property type="evidence" value="ECO:0007669"/>
    <property type="project" value="InterPro"/>
</dbReference>
<gene>
    <name evidence="11" type="ORF">DIABBA_LOCUS5166</name>
</gene>
<dbReference type="PANTHER" id="PTHR14463">
    <property type="entry name" value="LIPASE MATURATION FACTOR"/>
    <property type="match status" value="1"/>
</dbReference>
<comment type="similarity">
    <text evidence="2 8">Belongs to the lipase maturation factor family.</text>
</comment>
<dbReference type="GO" id="GO:0005789">
    <property type="term" value="C:endoplasmic reticulum membrane"/>
    <property type="evidence" value="ECO:0007669"/>
    <property type="project" value="UniProtKB-SubCell"/>
</dbReference>
<evidence type="ECO:0000259" key="10">
    <source>
        <dbReference type="Pfam" id="PF25179"/>
    </source>
</evidence>
<evidence type="ECO:0000256" key="4">
    <source>
        <dbReference type="ARBA" id="ARBA00022824"/>
    </source>
</evidence>
<feature type="transmembrane region" description="Helical" evidence="8">
    <location>
        <begin position="252"/>
        <end position="279"/>
    </location>
</feature>
<evidence type="ECO:0000256" key="3">
    <source>
        <dbReference type="ARBA" id="ARBA00022692"/>
    </source>
</evidence>
<sequence>MISVRYTRNLFLRCLCVIYLAAFLSFYVQIPGLYGDNGVLPARSVLENSKHKTLSAKVHYQPTLLWLAPYLGLDTSYALDLLSLLGAFLAFTGIISQKFCTIPLFAGLWSLYFSLFQVGQAFVTNFDELLLETGFLAIFVAPLLPGRRRGSKGCPKDLISLWLVKWLLFRILFMSGTQKFINGDPVWWNLKGISRVYEVLPLPTPLSWYAYALPEWQLKLTQVFVNVAEIILPFLFFVPLRCARHFAFLAQLFLQICVILTGNFGFANILVLTLLLVLLDDQCFYKKKSSGKWSILGKVASFVIIIGIIYGSIVLFNLKLNNGQVESNIGFTKAQFEKYIGQALIYTIYFGLVSLAVTVLYALSQILFDNHGSGNKVLAILSTVFYSSIAVAIFLSSTVPLASLRPVSNSTVDPTIRTIYNRLHKLHVVNPYSSPFTKFPAGNGRREIVFEGADNVDGPWKEYNFLYKPGNPNASLPFVAPHSPQLDWHLATAAYVSYDQQPWLMSFAHRILAHKPAVLALIDFRDSPYRNVPPKYLRALVYKYQYTGWNQRSQRAWWTREKISEYLPVVSLDSPFLTDYLKARSLLPLTSKGNVNPLWTQALDFIRYIVNHLEATLLFWSVVSAGFAVICTTTSVSHGKK</sequence>
<proteinExistence type="inferred from homology"/>
<comment type="subcellular location">
    <subcellularLocation>
        <location evidence="1 8">Endoplasmic reticulum membrane</location>
        <topology evidence="1 8">Multi-pass membrane protein</topology>
    </subcellularLocation>
</comment>